<dbReference type="InterPro" id="IPR050863">
    <property type="entry name" value="CenT-Element_Derived"/>
</dbReference>
<feature type="compositionally biased region" description="Acidic residues" evidence="4">
    <location>
        <begin position="429"/>
        <end position="441"/>
    </location>
</feature>
<evidence type="ECO:0000256" key="4">
    <source>
        <dbReference type="SAM" id="MobiDB-lite"/>
    </source>
</evidence>
<dbReference type="Pfam" id="PF03184">
    <property type="entry name" value="DDE_1"/>
    <property type="match status" value="1"/>
</dbReference>
<dbReference type="InterPro" id="IPR007889">
    <property type="entry name" value="HTH_Psq"/>
</dbReference>
<keyword evidence="3" id="KW-0539">Nucleus</keyword>
<dbReference type="InterPro" id="IPR009057">
    <property type="entry name" value="Homeodomain-like_sf"/>
</dbReference>
<dbReference type="EMBL" id="CAJHNJ030000026">
    <property type="protein sequence ID" value="CAG9122129.1"/>
    <property type="molecule type" value="Genomic_DNA"/>
</dbReference>
<keyword evidence="2" id="KW-0238">DNA-binding</keyword>
<comment type="subcellular location">
    <subcellularLocation>
        <location evidence="1">Nucleus</location>
    </subcellularLocation>
</comment>
<sequence length="497" mass="57032">MACKRKSLCIDEKVLLIRAIETGEKISDVGKRFGFSRSTVSTIWKNREKILQAEGAGKSSKKLKKPKYEDLDQAIISWFHRQRQNNMPISGPLLKAKAENFAEELGLTSFKASEGWLGKFKQRHHINYGKISGEARSLDANVTDDWINRVWSKFTEKYAPSDIFNAHETGIFYKLTPDKTLKFKAEMCVGGKLSEERITVLVAANMDGTEKRKLMVIGKWKNPRCFKNIKKMPVTYKANKSAWMTSQLFEEEVRKWDAELKGRKILLLVDKCPAHPFISNLQNIELAFLPTNTTSVLQPMDQSVIKSLKGHYRRKLLMELVESEGKTSVNMLHAVTFLSKAWEEVTPTTIHNSFRHAGLFTNSMIDEVKVEPEFDSDDDLPLTEWSQQFNMAGNTITLQNYIEVDDCLLTTTSLTDKVNLDSVIKLEDQEQEDEDETDESEPPPSIQDALDAAKLLENYFLYHPDASMSQDMNKISKKIQQNYWCSKRRETKIDYTQ</sequence>
<reference evidence="6" key="1">
    <citation type="submission" date="2020-11" db="EMBL/GenBank/DDBJ databases">
        <authorList>
            <person name="Whiteford S."/>
        </authorList>
    </citation>
    <scope>NUCLEOTIDE SEQUENCE</scope>
</reference>
<dbReference type="Pfam" id="PF03221">
    <property type="entry name" value="HTH_Tnp_Tc5"/>
    <property type="match status" value="1"/>
</dbReference>
<dbReference type="PANTHER" id="PTHR19303">
    <property type="entry name" value="TRANSPOSON"/>
    <property type="match status" value="1"/>
</dbReference>
<protein>
    <submittedName>
        <fullName evidence="6">(diamondback moth) hypothetical protein</fullName>
    </submittedName>
</protein>
<dbReference type="Proteomes" id="UP000653454">
    <property type="component" value="Unassembled WGS sequence"/>
</dbReference>
<dbReference type="Gene3D" id="1.10.10.60">
    <property type="entry name" value="Homeodomain-like"/>
    <property type="match status" value="2"/>
</dbReference>
<evidence type="ECO:0000259" key="5">
    <source>
        <dbReference type="PROSITE" id="PS51253"/>
    </source>
</evidence>
<feature type="domain" description="HTH CENPB-type" evidence="5">
    <location>
        <begin position="59"/>
        <end position="130"/>
    </location>
</feature>
<dbReference type="GO" id="GO:0005634">
    <property type="term" value="C:nucleus"/>
    <property type="evidence" value="ECO:0007669"/>
    <property type="project" value="UniProtKB-SubCell"/>
</dbReference>
<evidence type="ECO:0000256" key="2">
    <source>
        <dbReference type="ARBA" id="ARBA00023125"/>
    </source>
</evidence>
<feature type="region of interest" description="Disordered" evidence="4">
    <location>
        <begin position="427"/>
        <end position="446"/>
    </location>
</feature>
<dbReference type="PANTHER" id="PTHR19303:SF73">
    <property type="entry name" value="PROTEIN PDC2"/>
    <property type="match status" value="1"/>
</dbReference>
<dbReference type="GO" id="GO:0003677">
    <property type="term" value="F:DNA binding"/>
    <property type="evidence" value="ECO:0007669"/>
    <property type="project" value="UniProtKB-KW"/>
</dbReference>
<proteinExistence type="predicted"/>
<comment type="caution">
    <text evidence="6">The sequence shown here is derived from an EMBL/GenBank/DDBJ whole genome shotgun (WGS) entry which is preliminary data.</text>
</comment>
<evidence type="ECO:0000313" key="6">
    <source>
        <dbReference type="EMBL" id="CAG9122129.1"/>
    </source>
</evidence>
<dbReference type="InterPro" id="IPR006600">
    <property type="entry name" value="HTH_CenpB_DNA-bd_dom"/>
</dbReference>
<evidence type="ECO:0000256" key="1">
    <source>
        <dbReference type="ARBA" id="ARBA00004123"/>
    </source>
</evidence>
<dbReference type="Pfam" id="PF04218">
    <property type="entry name" value="CENP-B_N"/>
    <property type="match status" value="1"/>
</dbReference>
<dbReference type="SMART" id="SM00674">
    <property type="entry name" value="CENPB"/>
    <property type="match status" value="1"/>
</dbReference>
<evidence type="ECO:0000256" key="3">
    <source>
        <dbReference type="ARBA" id="ARBA00023242"/>
    </source>
</evidence>
<dbReference type="SUPFAM" id="SSF46689">
    <property type="entry name" value="Homeodomain-like"/>
    <property type="match status" value="2"/>
</dbReference>
<keyword evidence="7" id="KW-1185">Reference proteome</keyword>
<gene>
    <name evidence="6" type="ORF">PLXY2_LOCUS7617</name>
</gene>
<evidence type="ECO:0000313" key="7">
    <source>
        <dbReference type="Proteomes" id="UP000653454"/>
    </source>
</evidence>
<dbReference type="InterPro" id="IPR004875">
    <property type="entry name" value="DDE_SF_endonuclease_dom"/>
</dbReference>
<organism evidence="6 7">
    <name type="scientific">Plutella xylostella</name>
    <name type="common">Diamondback moth</name>
    <name type="synonym">Plutella maculipennis</name>
    <dbReference type="NCBI Taxonomy" id="51655"/>
    <lineage>
        <taxon>Eukaryota</taxon>
        <taxon>Metazoa</taxon>
        <taxon>Ecdysozoa</taxon>
        <taxon>Arthropoda</taxon>
        <taxon>Hexapoda</taxon>
        <taxon>Insecta</taxon>
        <taxon>Pterygota</taxon>
        <taxon>Neoptera</taxon>
        <taxon>Endopterygota</taxon>
        <taxon>Lepidoptera</taxon>
        <taxon>Glossata</taxon>
        <taxon>Ditrysia</taxon>
        <taxon>Yponomeutoidea</taxon>
        <taxon>Plutellidae</taxon>
        <taxon>Plutella</taxon>
    </lineage>
</organism>
<accession>A0A8S4F1K5</accession>
<name>A0A8S4F1K5_PLUXY</name>
<dbReference type="PROSITE" id="PS51253">
    <property type="entry name" value="HTH_CENPB"/>
    <property type="match status" value="1"/>
</dbReference>
<dbReference type="AlphaFoldDB" id="A0A8S4F1K5"/>